<dbReference type="eggNOG" id="COG3291">
    <property type="taxonomic scope" value="Bacteria"/>
</dbReference>
<gene>
    <name evidence="10" type="ORF">GARC_5271</name>
</gene>
<evidence type="ECO:0000256" key="4">
    <source>
        <dbReference type="ARBA" id="ARBA00023295"/>
    </source>
</evidence>
<dbReference type="Gene3D" id="2.60.40.10">
    <property type="entry name" value="Immunoglobulins"/>
    <property type="match status" value="2"/>
</dbReference>
<evidence type="ECO:0000259" key="8">
    <source>
        <dbReference type="Pfam" id="PF17967"/>
    </source>
</evidence>
<feature type="domain" description="Glycoside hydrolase family 13 N-terminal" evidence="5">
    <location>
        <begin position="394"/>
        <end position="479"/>
    </location>
</feature>
<dbReference type="InterPro" id="IPR041111">
    <property type="entry name" value="Pullulanase_Ins"/>
</dbReference>
<dbReference type="CDD" id="cd02861">
    <property type="entry name" value="E_set_pullulanase_like"/>
    <property type="match status" value="1"/>
</dbReference>
<dbReference type="CDD" id="cd02860">
    <property type="entry name" value="E_set_Pullulanase"/>
    <property type="match status" value="1"/>
</dbReference>
<dbReference type="InterPro" id="IPR005323">
    <property type="entry name" value="CBM41_pullulanase"/>
</dbReference>
<dbReference type="GO" id="GO:0004553">
    <property type="term" value="F:hydrolase activity, hydrolyzing O-glycosyl compounds"/>
    <property type="evidence" value="ECO:0007669"/>
    <property type="project" value="InterPro"/>
</dbReference>
<feature type="domain" description="Pullulanase Ins" evidence="9">
    <location>
        <begin position="576"/>
        <end position="642"/>
    </location>
</feature>
<evidence type="ECO:0000313" key="10">
    <source>
        <dbReference type="EMBL" id="GAC22206.1"/>
    </source>
</evidence>
<comment type="similarity">
    <text evidence="1">Belongs to the glycosyl hydrolase 13 family.</text>
</comment>
<dbReference type="Pfam" id="PF02922">
    <property type="entry name" value="CBM_48"/>
    <property type="match status" value="1"/>
</dbReference>
<feature type="domain" description="Alpha-1,6-glucosidases pullulanase-type C-terminal" evidence="7">
    <location>
        <begin position="961"/>
        <end position="1125"/>
    </location>
</feature>
<dbReference type="eggNOG" id="COG1523">
    <property type="taxonomic scope" value="Bacteria"/>
</dbReference>
<reference evidence="10 11" key="1">
    <citation type="journal article" date="2017" name="Antonie Van Leeuwenhoek">
        <title>Rhizobium rhizosphaerae sp. nov., a novel species isolated from rice rhizosphere.</title>
        <authorList>
            <person name="Zhao J.J."/>
            <person name="Zhang J."/>
            <person name="Zhang R.J."/>
            <person name="Zhang C.W."/>
            <person name="Yin H.Q."/>
            <person name="Zhang X.X."/>
        </authorList>
    </citation>
    <scope>NUCLEOTIDE SEQUENCE [LARGE SCALE GENOMIC DNA]</scope>
    <source>
        <strain evidence="10 11">BSs20135</strain>
    </source>
</reference>
<keyword evidence="3" id="KW-0378">Hydrolase</keyword>
<dbReference type="Gene3D" id="2.60.40.1180">
    <property type="entry name" value="Golgi alpha-mannosidase II"/>
    <property type="match status" value="1"/>
</dbReference>
<dbReference type="SUPFAM" id="SSF49452">
    <property type="entry name" value="Starch-binding domain-like"/>
    <property type="match status" value="1"/>
</dbReference>
<dbReference type="SUPFAM" id="SSF51445">
    <property type="entry name" value="(Trans)glycosidases"/>
    <property type="match status" value="1"/>
</dbReference>
<dbReference type="EMBL" id="BAEO01000069">
    <property type="protein sequence ID" value="GAC22206.1"/>
    <property type="molecule type" value="Genomic_DNA"/>
</dbReference>
<feature type="domain" description="Pullulanase carbohydrate-binding module 41" evidence="6">
    <location>
        <begin position="147"/>
        <end position="251"/>
    </location>
</feature>
<evidence type="ECO:0000256" key="3">
    <source>
        <dbReference type="ARBA" id="ARBA00022801"/>
    </source>
</evidence>
<dbReference type="Pfam" id="PF17967">
    <property type="entry name" value="Pullulanase_N2"/>
    <property type="match status" value="1"/>
</dbReference>
<dbReference type="OrthoDB" id="3236218at2"/>
<sequence length="1401" mass="151332">MSQSKILLQLSLSTMAIMIVGCGGGGSAKPNPPVVAQNNAPTISNFSSEISTANPFEVTFSWTVSDADNDALSCVLSPGNGISDIPINDCLATTSTLVSYTLAGTIDASLTVTDASNASASQSVSLTLEASSGGLPQPIVTAGDNELVVFYNRPDENYQSWVLHLWNNDSCDAYADFASGGGTEWSVGQAQSGIDPNYGAYWVLPLKADSSDCANFIVHKGDEKDVGDADHRADLTGDRMFWTLSGISELYPDATLFPSGVLIFDTAAHWVDTQTVFWDVNGSGVAKVRIYSSEADDLGYNGEVGIAGDDFVEFTPQTGGTHPSTGLHMPRYQDLDAYTADASSTTDIKQMLKGKLLAIAYDNSDAVVAATYVQTPRILDAIYTSGADDANEAPLGLQYDANGISSNVWAPTAQQVNINIYDVNKVLQSSQAMSLDNNTGIWTIDLDNSMDRQFYRFELTVYHYINQCFETLETTDPYAVSLSTNGHYSQFVNLEDNNLKPQNWDTHVSPSIVDPEDAIIYEGHIRDFSIRDESTSVANRGKYLAFTEQDSLPVTHLKSLADAGLTHFQMLPANDIATIGEDLTNRVNISDTVADLCALNSTAPVCGVADSSSTLLSVFESYDPSTSDAQALANAMRGLDSFNWGYDPKHYSTPEGSYASDPDGTVRILEMRSMIQSLHEMGLRVSLDVVYNHTSSSGLFENSVLDKIVPGYYHRRNLTTGSVLRDTCCEDTAPEHTMMNKLMVDSLALWTQAYKFDAFRFDIMSNNSADSILNARDVVQALDSDNYFYGEGWTRNNNGYTQANQNNMAGSQVGTFNDRPRDIIRSASLFNTSGSLDDQDIIRLGLAGTLADYVMQDKNGNVKSGSAYSAKPAYAKDPADVINYVSKHDNETLWDQLQYGLSSDMSIDDRVRVQNIAGTIPLISQGIPFFQLGGDLIRSKSMDRNSYDAGDWFNWVDFTKTSNNWNLGLPLAENNQERWTTIGDLASNAEAQTSISHIALSSSVFKEFVTIRQSSKLFRLTNTQDVIDRVGFHNTGVSQTQGLIVMSLDDGAGLEDLDVNLDAIVVIINGTSNEQSHNILTATNFELHNVQQASADSTVQTASFVAGANSGTFIVPALTTAVFVKPQVGAQGVGLAADVTVNQPDIAPYGETSIYLRGSMNNFGDDGLAAVDSFSYVGNGVYNLDYLLDAGTQSLKIANDDYSLVNLGFSDVQIYSNSVTASADANGNISFTVSAQGNYNFRLDASQQTPVLTINSVSPTVNCSALDNSAQDIPFNIAGGGQLYVRGSHSAWGPDETYRLHYKGNNSYQAVAEFSGDFQFKLASDDASWTTQLWAQAADGNIYSENLAVGVSYPVAYDGAGESNNQTSLAAGTYSFLLTLNAANPSKSTNVGNLIIQECLN</sequence>
<dbReference type="SUPFAM" id="SSF51011">
    <property type="entry name" value="Glycosyl hydrolase domain"/>
    <property type="match status" value="1"/>
</dbReference>
<evidence type="ECO:0000256" key="1">
    <source>
        <dbReference type="ARBA" id="ARBA00008061"/>
    </source>
</evidence>
<protein>
    <submittedName>
        <fullName evidence="10">Pullulanase 1, chloroplastic</fullName>
    </submittedName>
</protein>
<dbReference type="InterPro" id="IPR004193">
    <property type="entry name" value="Glyco_hydro_13_N"/>
</dbReference>
<evidence type="ECO:0000313" key="11">
    <source>
        <dbReference type="Proteomes" id="UP000006327"/>
    </source>
</evidence>
<feature type="domain" description="Pullulanase N2" evidence="8">
    <location>
        <begin position="267"/>
        <end position="380"/>
    </location>
</feature>
<proteinExistence type="inferred from homology"/>
<dbReference type="InterPro" id="IPR013783">
    <property type="entry name" value="Ig-like_fold"/>
</dbReference>
<dbReference type="GO" id="GO:0030246">
    <property type="term" value="F:carbohydrate binding"/>
    <property type="evidence" value="ECO:0007669"/>
    <property type="project" value="InterPro"/>
</dbReference>
<dbReference type="Gene3D" id="2.60.40.1110">
    <property type="match status" value="1"/>
</dbReference>
<dbReference type="InterPro" id="IPR013780">
    <property type="entry name" value="Glyco_hydro_b"/>
</dbReference>
<evidence type="ECO:0000259" key="6">
    <source>
        <dbReference type="Pfam" id="PF03714"/>
    </source>
</evidence>
<dbReference type="Gene3D" id="2.60.40.1130">
    <property type="entry name" value="Rab geranylgeranyltransferase alpha-subunit, insert domain"/>
    <property type="match status" value="1"/>
</dbReference>
<evidence type="ECO:0000256" key="2">
    <source>
        <dbReference type="ARBA" id="ARBA00022729"/>
    </source>
</evidence>
<dbReference type="SUPFAM" id="SSF81296">
    <property type="entry name" value="E set domains"/>
    <property type="match status" value="2"/>
</dbReference>
<dbReference type="STRING" id="493475.GARC_5271"/>
<dbReference type="Proteomes" id="UP000006327">
    <property type="component" value="Unassembled WGS sequence"/>
</dbReference>
<dbReference type="RefSeq" id="WP_007625877.1">
    <property type="nucleotide sequence ID" value="NZ_BAEO01000069.1"/>
</dbReference>
<dbReference type="CDD" id="cd11341">
    <property type="entry name" value="AmyAc_Pullulanase_LD-like"/>
    <property type="match status" value="1"/>
</dbReference>
<dbReference type="CDD" id="cd10315">
    <property type="entry name" value="CBM41_pullulanase"/>
    <property type="match status" value="1"/>
</dbReference>
<comment type="caution">
    <text evidence="10">The sequence shown here is derived from an EMBL/GenBank/DDBJ whole genome shotgun (WGS) entry which is preliminary data.</text>
</comment>
<dbReference type="InterPro" id="IPR024561">
    <property type="entry name" value="Pullul_strch_C"/>
</dbReference>
<dbReference type="Pfam" id="PF03714">
    <property type="entry name" value="PUD"/>
    <property type="match status" value="1"/>
</dbReference>
<accession>K6YE11</accession>
<dbReference type="Pfam" id="PF11852">
    <property type="entry name" value="Pullul_strch_C"/>
    <property type="match status" value="1"/>
</dbReference>
<evidence type="ECO:0000259" key="5">
    <source>
        <dbReference type="Pfam" id="PF02922"/>
    </source>
</evidence>
<dbReference type="PANTHER" id="PTHR43002">
    <property type="entry name" value="GLYCOGEN DEBRANCHING ENZYME"/>
    <property type="match status" value="1"/>
</dbReference>
<dbReference type="Gene3D" id="3.20.20.80">
    <property type="entry name" value="Glycosidases"/>
    <property type="match status" value="1"/>
</dbReference>
<evidence type="ECO:0000259" key="9">
    <source>
        <dbReference type="Pfam" id="PF18494"/>
    </source>
</evidence>
<dbReference type="SUPFAM" id="SSF49299">
    <property type="entry name" value="PKD domain"/>
    <property type="match status" value="1"/>
</dbReference>
<dbReference type="InterPro" id="IPR017853">
    <property type="entry name" value="GH"/>
</dbReference>
<organism evidence="10 11">
    <name type="scientific">Paraglaciecola arctica BSs20135</name>
    <dbReference type="NCBI Taxonomy" id="493475"/>
    <lineage>
        <taxon>Bacteria</taxon>
        <taxon>Pseudomonadati</taxon>
        <taxon>Pseudomonadota</taxon>
        <taxon>Gammaproteobacteria</taxon>
        <taxon>Alteromonadales</taxon>
        <taxon>Alteromonadaceae</taxon>
        <taxon>Paraglaciecola</taxon>
    </lineage>
</organism>
<dbReference type="Pfam" id="PF18494">
    <property type="entry name" value="Pullulanase_Ins"/>
    <property type="match status" value="1"/>
</dbReference>
<dbReference type="InterPro" id="IPR014756">
    <property type="entry name" value="Ig_E-set"/>
</dbReference>
<evidence type="ECO:0000259" key="7">
    <source>
        <dbReference type="Pfam" id="PF11852"/>
    </source>
</evidence>
<keyword evidence="2" id="KW-0732">Signal</keyword>
<dbReference type="InterPro" id="IPR040671">
    <property type="entry name" value="Pullulanase_N2"/>
</dbReference>
<dbReference type="InterPro" id="IPR013784">
    <property type="entry name" value="Carb-bd-like_fold"/>
</dbReference>
<dbReference type="GO" id="GO:0005975">
    <property type="term" value="P:carbohydrate metabolic process"/>
    <property type="evidence" value="ECO:0007669"/>
    <property type="project" value="InterPro"/>
</dbReference>
<keyword evidence="11" id="KW-1185">Reference proteome</keyword>
<dbReference type="InterPro" id="IPR035986">
    <property type="entry name" value="PKD_dom_sf"/>
</dbReference>
<keyword evidence="4" id="KW-0326">Glycosidase</keyword>
<name>K6YE11_9ALTE</name>
<dbReference type="PROSITE" id="PS51257">
    <property type="entry name" value="PROKAR_LIPOPROTEIN"/>
    <property type="match status" value="1"/>
</dbReference>